<dbReference type="GO" id="GO:0016491">
    <property type="term" value="F:oxidoreductase activity"/>
    <property type="evidence" value="ECO:0007669"/>
    <property type="project" value="InterPro"/>
</dbReference>
<dbReference type="InterPro" id="IPR006694">
    <property type="entry name" value="Fatty_acid_hydroxylase"/>
</dbReference>
<dbReference type="GO" id="GO:0005506">
    <property type="term" value="F:iron ion binding"/>
    <property type="evidence" value="ECO:0007669"/>
    <property type="project" value="InterPro"/>
</dbReference>
<evidence type="ECO:0000256" key="5">
    <source>
        <dbReference type="SAM" id="Phobius"/>
    </source>
</evidence>
<organism evidence="7 9">
    <name type="scientific">Myroides marinus</name>
    <dbReference type="NCBI Taxonomy" id="703342"/>
    <lineage>
        <taxon>Bacteria</taxon>
        <taxon>Pseudomonadati</taxon>
        <taxon>Bacteroidota</taxon>
        <taxon>Flavobacteriia</taxon>
        <taxon>Flavobacteriales</taxon>
        <taxon>Flavobacteriaceae</taxon>
        <taxon>Myroides</taxon>
    </lineage>
</organism>
<reference evidence="7 9" key="1">
    <citation type="submission" date="2016-01" db="EMBL/GenBank/DDBJ databases">
        <title>Whole genome sequencing of Myroides marinus L41.</title>
        <authorList>
            <person name="Hong K.W."/>
        </authorList>
    </citation>
    <scope>NUCLEOTIDE SEQUENCE [LARGE SCALE GENOMIC DNA]</scope>
    <source>
        <strain evidence="7 9">L41</strain>
    </source>
</reference>
<feature type="transmembrane region" description="Helical" evidence="5">
    <location>
        <begin position="13"/>
        <end position="35"/>
    </location>
</feature>
<keyword evidence="9" id="KW-1185">Reference proteome</keyword>
<feature type="transmembrane region" description="Helical" evidence="5">
    <location>
        <begin position="56"/>
        <end position="77"/>
    </location>
</feature>
<dbReference type="RefSeq" id="WP_038987322.1">
    <property type="nucleotide sequence ID" value="NZ_FNYS01000003.1"/>
</dbReference>
<comment type="subcellular location">
    <subcellularLocation>
        <location evidence="1">Membrane</location>
    </subcellularLocation>
</comment>
<dbReference type="AlphaFoldDB" id="A0A163XKI5"/>
<dbReference type="PANTHER" id="PTHR11863">
    <property type="entry name" value="STEROL DESATURASE"/>
    <property type="match status" value="1"/>
</dbReference>
<evidence type="ECO:0000313" key="8">
    <source>
        <dbReference type="EMBL" id="SEI70355.1"/>
    </source>
</evidence>
<dbReference type="Proteomes" id="UP000183077">
    <property type="component" value="Unassembled WGS sequence"/>
</dbReference>
<keyword evidence="2 5" id="KW-0812">Transmembrane</keyword>
<gene>
    <name evidence="7" type="ORF">AV926_13370</name>
    <name evidence="8" type="ORF">SAMN04488018_103147</name>
</gene>
<evidence type="ECO:0000256" key="2">
    <source>
        <dbReference type="ARBA" id="ARBA00022692"/>
    </source>
</evidence>
<feature type="transmembrane region" description="Helical" evidence="5">
    <location>
        <begin position="137"/>
        <end position="160"/>
    </location>
</feature>
<dbReference type="GO" id="GO:0008610">
    <property type="term" value="P:lipid biosynthetic process"/>
    <property type="evidence" value="ECO:0007669"/>
    <property type="project" value="InterPro"/>
</dbReference>
<evidence type="ECO:0000313" key="7">
    <source>
        <dbReference type="EMBL" id="KZE78028.1"/>
    </source>
</evidence>
<evidence type="ECO:0000313" key="10">
    <source>
        <dbReference type="Proteomes" id="UP000183077"/>
    </source>
</evidence>
<dbReference type="EMBL" id="FNYS01000003">
    <property type="protein sequence ID" value="SEI70355.1"/>
    <property type="molecule type" value="Genomic_DNA"/>
</dbReference>
<dbReference type="GeneID" id="82256273"/>
<dbReference type="Pfam" id="PF04116">
    <property type="entry name" value="FA_hydroxylase"/>
    <property type="match status" value="1"/>
</dbReference>
<dbReference type="GO" id="GO:0016020">
    <property type="term" value="C:membrane"/>
    <property type="evidence" value="ECO:0007669"/>
    <property type="project" value="UniProtKB-SubCell"/>
</dbReference>
<dbReference type="EMBL" id="LQNU01000066">
    <property type="protein sequence ID" value="KZE78028.1"/>
    <property type="molecule type" value="Genomic_DNA"/>
</dbReference>
<reference evidence="8 10" key="2">
    <citation type="submission" date="2016-10" db="EMBL/GenBank/DDBJ databases">
        <authorList>
            <person name="de Groot N.N."/>
        </authorList>
    </citation>
    <scope>NUCLEOTIDE SEQUENCE [LARGE SCALE GENOMIC DNA]</scope>
    <source>
        <strain evidence="8 10">DSM 23048</strain>
    </source>
</reference>
<name>A0A163XKI5_9FLAO</name>
<feature type="transmembrane region" description="Helical" evidence="5">
    <location>
        <begin position="89"/>
        <end position="111"/>
    </location>
</feature>
<dbReference type="Proteomes" id="UP000076630">
    <property type="component" value="Unassembled WGS sequence"/>
</dbReference>
<evidence type="ECO:0000256" key="1">
    <source>
        <dbReference type="ARBA" id="ARBA00004370"/>
    </source>
</evidence>
<dbReference type="OrthoDB" id="9770329at2"/>
<evidence type="ECO:0000259" key="6">
    <source>
        <dbReference type="Pfam" id="PF04116"/>
    </source>
</evidence>
<sequence length="236" mass="27545">MLERITELTFTELVVFSLVLNLIFYGVSIGLYTLANRFIKGEYIQDVKQEITKGDILLSLFVLVCNAFVLVLGVWFYNLGYIKVVENSTMLIILLQTLALVIGMDFLMYVFHRIAHIPWFYSLVHLRHHQHTSVNPISLFVLHPIEAIGFGLLFTLLLYLFTFDTLAIALYLIINLIWGTIGHIDKDVFKNTAFERITRDILCLTVFHNIHHQDPKCNYGFYTLLWDKCFKTYRKL</sequence>
<evidence type="ECO:0000256" key="3">
    <source>
        <dbReference type="ARBA" id="ARBA00022989"/>
    </source>
</evidence>
<keyword evidence="3 5" id="KW-1133">Transmembrane helix</keyword>
<feature type="transmembrane region" description="Helical" evidence="5">
    <location>
        <begin position="166"/>
        <end position="184"/>
    </location>
</feature>
<protein>
    <submittedName>
        <fullName evidence="7 8">Fatty acid hydroxylase</fullName>
    </submittedName>
</protein>
<evidence type="ECO:0000313" key="9">
    <source>
        <dbReference type="Proteomes" id="UP000076630"/>
    </source>
</evidence>
<dbReference type="InterPro" id="IPR050307">
    <property type="entry name" value="Sterol_Desaturase_Related"/>
</dbReference>
<feature type="domain" description="Fatty acid hydroxylase" evidence="6">
    <location>
        <begin position="98"/>
        <end position="232"/>
    </location>
</feature>
<evidence type="ECO:0000256" key="4">
    <source>
        <dbReference type="ARBA" id="ARBA00023136"/>
    </source>
</evidence>
<accession>A0A163XKI5</accession>
<keyword evidence="4 5" id="KW-0472">Membrane</keyword>
<proteinExistence type="predicted"/>